<reference evidence="7 8" key="1">
    <citation type="submission" date="2020-09" db="EMBL/GenBank/DDBJ databases">
        <title>Photobacterium sp. CAU 1568 isolated from sand of Sido Beach.</title>
        <authorList>
            <person name="Kim W."/>
        </authorList>
    </citation>
    <scope>NUCLEOTIDE SEQUENCE [LARGE SCALE GENOMIC DNA]</scope>
    <source>
        <strain evidence="7 8">CAU 1568</strain>
    </source>
</reference>
<evidence type="ECO:0000256" key="4">
    <source>
        <dbReference type="ARBA" id="ARBA00023136"/>
    </source>
</evidence>
<protein>
    <recommendedName>
        <fullName evidence="6">Lipid A biosynthesis acyltransferase</fullName>
        <ecNumber evidence="6">2.3.1.243</ecNumber>
    </recommendedName>
    <alternativeName>
        <fullName evidence="6">Kdo(2)-lauroyl-lipid IV(A) acyltransferase</fullName>
    </alternativeName>
</protein>
<dbReference type="Proteomes" id="UP000649768">
    <property type="component" value="Unassembled WGS sequence"/>
</dbReference>
<dbReference type="PANTHER" id="PTHR30606">
    <property type="entry name" value="LIPID A BIOSYNTHESIS LAUROYL ACYLTRANSFERASE"/>
    <property type="match status" value="1"/>
</dbReference>
<dbReference type="Pfam" id="PF03279">
    <property type="entry name" value="Lip_A_acyltrans"/>
    <property type="match status" value="1"/>
</dbReference>
<accession>A0ABR9BNT5</accession>
<comment type="function">
    <text evidence="6">Catalyzes the transfer of an acyl chain from an acyl-[acyl-carrier-protein] (ACP) to a Kdo(2)-(acyl)-lipid IV(A) to form a Kdo(2)-lipid A.</text>
</comment>
<dbReference type="EC" id="2.3.1.243" evidence="6"/>
<gene>
    <name evidence="6 7" type="primary">lpxM</name>
    <name evidence="7" type="synonym">msbB</name>
    <name evidence="7" type="ORF">IFO68_11380</name>
</gene>
<sequence length="309" mass="35058">MAPGYRPSFQWSFLHPRHWGTWISILLLSLLALLPWRIRDPIAGFLGLHIGRKVKKARHRARVNLTLCFPELTDQEREEKIDAMFTVAAKVVLAMGELLFRSRRHLQQRTEVFGQENIDKEVEAGNPVIILVPHCWAIDFPAIYWASLGLPVAALMQPQHRQPVFDWLISCQRLQYGGICYAREGGLKPYFRAIKSGFLGYYLPDEDFGPEQSQFTDFFATQKATFSGLGKIAKLTGASVVPMIPVYNTTNGKFEIHISPALKPLPGPDAQHDANLLANALEKMVAPYPEQYMWNLQLLKTRPDGSKPY</sequence>
<dbReference type="InterPro" id="IPR004960">
    <property type="entry name" value="LipA_acyltrans"/>
</dbReference>
<keyword evidence="6" id="KW-0448">Lipopolysaccharide biosynthesis</keyword>
<evidence type="ECO:0000256" key="1">
    <source>
        <dbReference type="ARBA" id="ARBA00022475"/>
    </source>
</evidence>
<evidence type="ECO:0000256" key="6">
    <source>
        <dbReference type="HAMAP-Rule" id="MF_01944"/>
    </source>
</evidence>
<keyword evidence="6" id="KW-0812">Transmembrane</keyword>
<dbReference type="InterPro" id="IPR011921">
    <property type="entry name" value="Lipid_A_MsbB"/>
</dbReference>
<keyword evidence="8" id="KW-1185">Reference proteome</keyword>
<keyword evidence="4 6" id="KW-0472">Membrane</keyword>
<dbReference type="NCBIfam" id="NF006507">
    <property type="entry name" value="PRK08943.1"/>
    <property type="match status" value="1"/>
</dbReference>
<feature type="short sequence motif" description="HXXXXD motif" evidence="6">
    <location>
        <begin position="134"/>
        <end position="139"/>
    </location>
</feature>
<organism evidence="7 8">
    <name type="scientific">Photobacterium arenosum</name>
    <dbReference type="NCBI Taxonomy" id="2774143"/>
    <lineage>
        <taxon>Bacteria</taxon>
        <taxon>Pseudomonadati</taxon>
        <taxon>Pseudomonadota</taxon>
        <taxon>Gammaproteobacteria</taxon>
        <taxon>Vibrionales</taxon>
        <taxon>Vibrionaceae</taxon>
        <taxon>Photobacterium</taxon>
    </lineage>
</organism>
<keyword evidence="1 6" id="KW-1003">Cell membrane</keyword>
<comment type="caution">
    <text evidence="7">The sequence shown here is derived from an EMBL/GenBank/DDBJ whole genome shotgun (WGS) entry which is preliminary data.</text>
</comment>
<dbReference type="NCBIfam" id="TIGR02208">
    <property type="entry name" value="lipid_A_msbB"/>
    <property type="match status" value="1"/>
</dbReference>
<dbReference type="CDD" id="cd07984">
    <property type="entry name" value="LPLAT_LABLAT-like"/>
    <property type="match status" value="1"/>
</dbReference>
<comment type="catalytic activity">
    <reaction evidence="6">
        <text>an alpha-Kdo-(2-&gt;4)-alpha-Kdo-(2-&gt;6)-(acyl)-lipid IVA + a fatty acyl-[ACP] = an alpha-Kdo-(2-&gt;4)-alpha-Kdo-(2-&gt;6)-lipid A + holo-[ACP]</text>
        <dbReference type="Rhea" id="RHEA:69400"/>
        <dbReference type="Rhea" id="RHEA-COMP:9685"/>
        <dbReference type="Rhea" id="RHEA-COMP:14125"/>
        <dbReference type="ChEBI" id="CHEBI:64479"/>
        <dbReference type="ChEBI" id="CHEBI:138651"/>
        <dbReference type="ChEBI" id="CHEBI:176430"/>
        <dbReference type="ChEBI" id="CHEBI:176431"/>
        <dbReference type="EC" id="2.3.1.243"/>
    </reaction>
</comment>
<dbReference type="GO" id="GO:0016746">
    <property type="term" value="F:acyltransferase activity"/>
    <property type="evidence" value="ECO:0007669"/>
    <property type="project" value="UniProtKB-KW"/>
</dbReference>
<evidence type="ECO:0000256" key="3">
    <source>
        <dbReference type="ARBA" id="ARBA00022679"/>
    </source>
</evidence>
<keyword evidence="5 6" id="KW-0012">Acyltransferase</keyword>
<dbReference type="PANTHER" id="PTHR30606:SF4">
    <property type="entry name" value="LIPID A BIOSYNTHESIS MYRISTOYLTRANSFERASE"/>
    <property type="match status" value="1"/>
</dbReference>
<keyword evidence="2 6" id="KW-0997">Cell inner membrane</keyword>
<comment type="subcellular location">
    <subcellularLocation>
        <location evidence="6">Cell inner membrane</location>
        <topology evidence="6">Single-pass membrane protein</topology>
    </subcellularLocation>
</comment>
<evidence type="ECO:0000256" key="5">
    <source>
        <dbReference type="ARBA" id="ARBA00023315"/>
    </source>
</evidence>
<evidence type="ECO:0000256" key="2">
    <source>
        <dbReference type="ARBA" id="ARBA00022519"/>
    </source>
</evidence>
<proteinExistence type="inferred from homology"/>
<evidence type="ECO:0000313" key="7">
    <source>
        <dbReference type="EMBL" id="MBD8513275.1"/>
    </source>
</evidence>
<name>A0ABR9BNT5_9GAMM</name>
<dbReference type="HAMAP" id="MF_01944">
    <property type="entry name" value="Lipid_A_LpxM"/>
    <property type="match status" value="1"/>
</dbReference>
<comment type="similarity">
    <text evidence="6">Belongs to the LpxL/LpxM/LpxP family. LpxM subfamily.</text>
</comment>
<evidence type="ECO:0000313" key="8">
    <source>
        <dbReference type="Proteomes" id="UP000649768"/>
    </source>
</evidence>
<comment type="pathway">
    <text evidence="6">Bacterial outer membrane biogenesis; lipopolysaccharide biosynthesis.</text>
</comment>
<dbReference type="EMBL" id="JACYTP010000006">
    <property type="protein sequence ID" value="MBD8513275.1"/>
    <property type="molecule type" value="Genomic_DNA"/>
</dbReference>
<dbReference type="PIRSF" id="PIRSF026649">
    <property type="entry name" value="MsbB"/>
    <property type="match status" value="1"/>
</dbReference>
<keyword evidence="3 6" id="KW-0808">Transferase</keyword>
<comment type="pathway">
    <text evidence="6">Glycolipid biosynthesis; KDO(2)-lipid A biosynthesis; KDO(2)-lipid A from CMP-3-deoxy-D-manno-octulosonate and lipid IV(A): step 4/4.</text>
</comment>
<keyword evidence="6" id="KW-1133">Transmembrane helix</keyword>